<sequence>MVLRILWEVKPTRQLWRVGLKFEHLFLSSFYLALWKLFLFLFGHFVVLTHKHDKDETEFEPREKRFTVHFTLLSALFDLSN</sequence>
<feature type="transmembrane region" description="Helical" evidence="1">
    <location>
        <begin position="25"/>
        <end position="48"/>
    </location>
</feature>
<keyword evidence="1" id="KW-1133">Transmembrane helix</keyword>
<organism evidence="2 3">
    <name type="scientific">Phaseolus coccineus</name>
    <name type="common">Scarlet runner bean</name>
    <name type="synonym">Phaseolus multiflorus</name>
    <dbReference type="NCBI Taxonomy" id="3886"/>
    <lineage>
        <taxon>Eukaryota</taxon>
        <taxon>Viridiplantae</taxon>
        <taxon>Streptophyta</taxon>
        <taxon>Embryophyta</taxon>
        <taxon>Tracheophyta</taxon>
        <taxon>Spermatophyta</taxon>
        <taxon>Magnoliopsida</taxon>
        <taxon>eudicotyledons</taxon>
        <taxon>Gunneridae</taxon>
        <taxon>Pentapetalae</taxon>
        <taxon>rosids</taxon>
        <taxon>fabids</taxon>
        <taxon>Fabales</taxon>
        <taxon>Fabaceae</taxon>
        <taxon>Papilionoideae</taxon>
        <taxon>50 kb inversion clade</taxon>
        <taxon>NPAAA clade</taxon>
        <taxon>indigoferoid/millettioid clade</taxon>
        <taxon>Phaseoleae</taxon>
        <taxon>Phaseolus</taxon>
    </lineage>
</organism>
<evidence type="ECO:0000313" key="3">
    <source>
        <dbReference type="Proteomes" id="UP001374584"/>
    </source>
</evidence>
<dbReference type="AlphaFoldDB" id="A0AAN9RJ59"/>
<accession>A0AAN9RJ59</accession>
<keyword evidence="1" id="KW-0812">Transmembrane</keyword>
<name>A0AAN9RJ59_PHACN</name>
<gene>
    <name evidence="2" type="ORF">VNO80_06662</name>
</gene>
<dbReference type="Proteomes" id="UP001374584">
    <property type="component" value="Unassembled WGS sequence"/>
</dbReference>
<reference evidence="2 3" key="1">
    <citation type="submission" date="2024-01" db="EMBL/GenBank/DDBJ databases">
        <title>The genomes of 5 underutilized Papilionoideae crops provide insights into root nodulation and disease resistanc.</title>
        <authorList>
            <person name="Jiang F."/>
        </authorList>
    </citation>
    <scope>NUCLEOTIDE SEQUENCE [LARGE SCALE GENOMIC DNA]</scope>
    <source>
        <strain evidence="2">JINMINGXINNONG_FW02</strain>
        <tissue evidence="2">Leaves</tissue>
    </source>
</reference>
<evidence type="ECO:0000313" key="2">
    <source>
        <dbReference type="EMBL" id="KAK7373262.1"/>
    </source>
</evidence>
<comment type="caution">
    <text evidence="2">The sequence shown here is derived from an EMBL/GenBank/DDBJ whole genome shotgun (WGS) entry which is preliminary data.</text>
</comment>
<keyword evidence="3" id="KW-1185">Reference proteome</keyword>
<proteinExistence type="predicted"/>
<dbReference type="EMBL" id="JAYMYR010000003">
    <property type="protein sequence ID" value="KAK7373262.1"/>
    <property type="molecule type" value="Genomic_DNA"/>
</dbReference>
<keyword evidence="1" id="KW-0472">Membrane</keyword>
<protein>
    <submittedName>
        <fullName evidence="2">Uncharacterized protein</fullName>
    </submittedName>
</protein>
<evidence type="ECO:0000256" key="1">
    <source>
        <dbReference type="SAM" id="Phobius"/>
    </source>
</evidence>